<evidence type="ECO:0000313" key="1">
    <source>
        <dbReference type="EMBL" id="KDR39198.1"/>
    </source>
</evidence>
<dbReference type="RefSeq" id="WP_035931395.1">
    <property type="nucleotide sequence ID" value="NZ_CADFFX010000020.1"/>
</dbReference>
<dbReference type="EMBL" id="JFHC01000064">
    <property type="protein sequence ID" value="KDR39198.1"/>
    <property type="molecule type" value="Genomic_DNA"/>
</dbReference>
<organism evidence="1 2">
    <name type="scientific">Caballeronia glathei</name>
    <dbReference type="NCBI Taxonomy" id="60547"/>
    <lineage>
        <taxon>Bacteria</taxon>
        <taxon>Pseudomonadati</taxon>
        <taxon>Pseudomonadota</taxon>
        <taxon>Betaproteobacteria</taxon>
        <taxon>Burkholderiales</taxon>
        <taxon>Burkholderiaceae</taxon>
        <taxon>Caballeronia</taxon>
    </lineage>
</organism>
<reference evidence="1 2" key="1">
    <citation type="submission" date="2014-03" db="EMBL/GenBank/DDBJ databases">
        <title>Draft Genome Sequences of Four Burkholderia Strains.</title>
        <authorList>
            <person name="Liu X.Y."/>
            <person name="Li C.X."/>
            <person name="Xu J.H."/>
        </authorList>
    </citation>
    <scope>NUCLEOTIDE SEQUENCE [LARGE SCALE GENOMIC DNA]</scope>
    <source>
        <strain evidence="1 2">DSM 50014</strain>
    </source>
</reference>
<proteinExistence type="predicted"/>
<protein>
    <submittedName>
        <fullName evidence="1">Uncharacterized protein</fullName>
    </submittedName>
</protein>
<sequence>MAATSEARALPFFTDLYGSPLESGFIYIGQAGLDPVAYPAVVTSDIAGSVVVAQPIRTTHGHATAAGSLIHLFVEIPYSITILDAARRLVYASLNETDPIVMAIGSSSVQSVANAAELRARDKNSTNQVWMTDVGMYTYVPTDNTSPENFPFVVVGNDGGRYHLNLQDVNANWVKVTGNSNPSTQGLWIGWNAAGDGSAFITNNRGISTGGIVIRVVNADNSVETGRATITTTGGLVTTDGIQATGDIKATHNLIAMNSVVELNNIGTRSILWDSVGDTYALPNAPLLVNGSLALTTATYQSFIAANQLANGIGAVALGNNIAPNPVLPGTWVSPGTGANAVFLWVRTA</sequence>
<dbReference type="Proteomes" id="UP000027466">
    <property type="component" value="Unassembled WGS sequence"/>
</dbReference>
<gene>
    <name evidence="1" type="ORF">BG61_34150</name>
</gene>
<dbReference type="AlphaFoldDB" id="A0A069PEX7"/>
<name>A0A069PEX7_9BURK</name>
<comment type="caution">
    <text evidence="1">The sequence shown here is derived from an EMBL/GenBank/DDBJ whole genome shotgun (WGS) entry which is preliminary data.</text>
</comment>
<dbReference type="Gene3D" id="2.170.14.10">
    <property type="entry name" value="Phage P22 tailspike-like, N-terminal domain"/>
    <property type="match status" value="1"/>
</dbReference>
<keyword evidence="2" id="KW-1185">Reference proteome</keyword>
<dbReference type="InterPro" id="IPR036730">
    <property type="entry name" value="P22_tailspike_N_sf"/>
</dbReference>
<evidence type="ECO:0000313" key="2">
    <source>
        <dbReference type="Proteomes" id="UP000027466"/>
    </source>
</evidence>
<accession>A0A069PEX7</accession>
<dbReference type="STRING" id="60547.GCA_000751215_02922"/>
<dbReference type="SUPFAM" id="SSF51327">
    <property type="entry name" value="Head-binding domain of phage P22 tailspike protein"/>
    <property type="match status" value="1"/>
</dbReference>